<name>A0A382YC01_9ZZZZ</name>
<organism evidence="11">
    <name type="scientific">marine metagenome</name>
    <dbReference type="NCBI Taxonomy" id="408172"/>
    <lineage>
        <taxon>unclassified sequences</taxon>
        <taxon>metagenomes</taxon>
        <taxon>ecological metagenomes</taxon>
    </lineage>
</organism>
<evidence type="ECO:0000256" key="10">
    <source>
        <dbReference type="SAM" id="MobiDB-lite"/>
    </source>
</evidence>
<keyword evidence="4" id="KW-0813">Transport</keyword>
<dbReference type="EMBL" id="UINC01174477">
    <property type="protein sequence ID" value="SVD80620.1"/>
    <property type="molecule type" value="Genomic_DNA"/>
</dbReference>
<evidence type="ECO:0000256" key="9">
    <source>
        <dbReference type="ARBA" id="ARBA00033342"/>
    </source>
</evidence>
<protein>
    <recommendedName>
        <fullName evidence="3">Membrane protein insertase YidC</fullName>
    </recommendedName>
    <alternativeName>
        <fullName evidence="9">Foldase YidC</fullName>
    </alternativeName>
    <alternativeName>
        <fullName evidence="8">Membrane integrase YidC</fullName>
    </alternativeName>
</protein>
<comment type="similarity">
    <text evidence="2">Belongs to the OXA1/ALB3/YidC family. Type 1 subfamily.</text>
</comment>
<dbReference type="GO" id="GO:0015031">
    <property type="term" value="P:protein transport"/>
    <property type="evidence" value="ECO:0007669"/>
    <property type="project" value="UniProtKB-KW"/>
</dbReference>
<dbReference type="AlphaFoldDB" id="A0A382YC01"/>
<keyword evidence="7" id="KW-0143">Chaperone</keyword>
<keyword evidence="5" id="KW-0472">Membrane</keyword>
<reference evidence="11" key="1">
    <citation type="submission" date="2018-05" db="EMBL/GenBank/DDBJ databases">
        <authorList>
            <person name="Lanie J.A."/>
            <person name="Ng W.-L."/>
            <person name="Kazmierczak K.M."/>
            <person name="Andrzejewski T.M."/>
            <person name="Davidsen T.M."/>
            <person name="Wayne K.J."/>
            <person name="Tettelin H."/>
            <person name="Glass J.I."/>
            <person name="Rusch D."/>
            <person name="Podicherti R."/>
            <person name="Tsui H.-C.T."/>
            <person name="Winkler M.E."/>
        </authorList>
    </citation>
    <scope>NUCLEOTIDE SEQUENCE</scope>
</reference>
<feature type="non-terminal residue" evidence="11">
    <location>
        <position position="228"/>
    </location>
</feature>
<evidence type="ECO:0000256" key="5">
    <source>
        <dbReference type="ARBA" id="ARBA00022475"/>
    </source>
</evidence>
<evidence type="ECO:0000256" key="3">
    <source>
        <dbReference type="ARBA" id="ARBA00015325"/>
    </source>
</evidence>
<evidence type="ECO:0000256" key="2">
    <source>
        <dbReference type="ARBA" id="ARBA00010527"/>
    </source>
</evidence>
<evidence type="ECO:0000313" key="11">
    <source>
        <dbReference type="EMBL" id="SVD80620.1"/>
    </source>
</evidence>
<evidence type="ECO:0000256" key="4">
    <source>
        <dbReference type="ARBA" id="ARBA00022448"/>
    </source>
</evidence>
<gene>
    <name evidence="11" type="ORF">METZ01_LOCUS433474</name>
</gene>
<comment type="subcellular location">
    <subcellularLocation>
        <location evidence="1">Cell membrane</location>
        <topology evidence="1">Multi-pass membrane protein</topology>
    </subcellularLocation>
</comment>
<evidence type="ECO:0000256" key="7">
    <source>
        <dbReference type="ARBA" id="ARBA00023186"/>
    </source>
</evidence>
<proteinExistence type="inferred from homology"/>
<evidence type="ECO:0000256" key="1">
    <source>
        <dbReference type="ARBA" id="ARBA00004651"/>
    </source>
</evidence>
<accession>A0A382YC01</accession>
<dbReference type="InterPro" id="IPR038221">
    <property type="entry name" value="YidC_periplasmic_sf"/>
</dbReference>
<feature type="compositionally biased region" description="Low complexity" evidence="10">
    <location>
        <begin position="50"/>
        <end position="63"/>
    </location>
</feature>
<keyword evidence="5" id="KW-1003">Cell membrane</keyword>
<dbReference type="Gene3D" id="2.70.98.90">
    <property type="match status" value="1"/>
</dbReference>
<keyword evidence="6" id="KW-0653">Protein transport</keyword>
<dbReference type="GO" id="GO:0005886">
    <property type="term" value="C:plasma membrane"/>
    <property type="evidence" value="ECO:0007669"/>
    <property type="project" value="UniProtKB-SubCell"/>
</dbReference>
<sequence>MDRTAIIVVSICVILLFTWQPLLEIISPTPPRPLQPTNAPPAQVAGQTNAPAAGPLGQAQPAPVSNTTTVQPPVVLESEKLVSIPTEDSIYTFTSAGGLKTVALTRHKAKPCNGNGSDNHDVILMNNGIDLLVFSLDGIDDSEFDVVADRGIVTMVSTNQAGIRITKEFRAAPNYLLHSTITLTNPKTEPLELPQRKLMLGTAMPLQAGGRYPVWGAQWHNGADMEDI</sequence>
<feature type="region of interest" description="Disordered" evidence="10">
    <location>
        <begin position="33"/>
        <end position="70"/>
    </location>
</feature>
<evidence type="ECO:0000256" key="6">
    <source>
        <dbReference type="ARBA" id="ARBA00022927"/>
    </source>
</evidence>
<evidence type="ECO:0000256" key="8">
    <source>
        <dbReference type="ARBA" id="ARBA00033245"/>
    </source>
</evidence>